<reference evidence="2" key="1">
    <citation type="journal article" date="2020" name="Stud. Mycol.">
        <title>101 Dothideomycetes genomes: a test case for predicting lifestyles and emergence of pathogens.</title>
        <authorList>
            <person name="Haridas S."/>
            <person name="Albert R."/>
            <person name="Binder M."/>
            <person name="Bloem J."/>
            <person name="Labutti K."/>
            <person name="Salamov A."/>
            <person name="Andreopoulos B."/>
            <person name="Baker S."/>
            <person name="Barry K."/>
            <person name="Bills G."/>
            <person name="Bluhm B."/>
            <person name="Cannon C."/>
            <person name="Castanera R."/>
            <person name="Culley D."/>
            <person name="Daum C."/>
            <person name="Ezra D."/>
            <person name="Gonzalez J."/>
            <person name="Henrissat B."/>
            <person name="Kuo A."/>
            <person name="Liang C."/>
            <person name="Lipzen A."/>
            <person name="Lutzoni F."/>
            <person name="Magnuson J."/>
            <person name="Mondo S."/>
            <person name="Nolan M."/>
            <person name="Ohm R."/>
            <person name="Pangilinan J."/>
            <person name="Park H.-J."/>
            <person name="Ramirez L."/>
            <person name="Alfaro M."/>
            <person name="Sun H."/>
            <person name="Tritt A."/>
            <person name="Yoshinaga Y."/>
            <person name="Zwiers L.-H."/>
            <person name="Turgeon B."/>
            <person name="Goodwin S."/>
            <person name="Spatafora J."/>
            <person name="Crous P."/>
            <person name="Grigoriev I."/>
        </authorList>
    </citation>
    <scope>NUCLEOTIDE SEQUENCE</scope>
    <source>
        <strain evidence="2">CBS 125425</strain>
    </source>
</reference>
<comment type="caution">
    <text evidence="2">The sequence shown here is derived from an EMBL/GenBank/DDBJ whole genome shotgun (WGS) entry which is preliminary data.</text>
</comment>
<name>A0A9P4V3Z4_9PLEO</name>
<gene>
    <name evidence="2" type="ORF">EJ04DRAFT_458421</name>
</gene>
<sequence>MLPALQPSRPKLQPSSQHSYQHQQKRAIQEQRLPPSSPGSHQPPKPTVGTGNAKPRNQIEAMPPLVAGPFFPLPPRNLYDSAIRHPVFFTDQLRKPPFPIPEMPCQGWSPVASGYVLEQKRDDRSGSPRTKL</sequence>
<feature type="compositionally biased region" description="Low complexity" evidence="1">
    <location>
        <begin position="13"/>
        <end position="22"/>
    </location>
</feature>
<evidence type="ECO:0000313" key="3">
    <source>
        <dbReference type="Proteomes" id="UP000799444"/>
    </source>
</evidence>
<protein>
    <submittedName>
        <fullName evidence="2">Uncharacterized protein</fullName>
    </submittedName>
</protein>
<evidence type="ECO:0000313" key="2">
    <source>
        <dbReference type="EMBL" id="KAF2739017.1"/>
    </source>
</evidence>
<dbReference type="AlphaFoldDB" id="A0A9P4V3Z4"/>
<feature type="compositionally biased region" description="Pro residues" evidence="1">
    <location>
        <begin position="35"/>
        <end position="46"/>
    </location>
</feature>
<evidence type="ECO:0000256" key="1">
    <source>
        <dbReference type="SAM" id="MobiDB-lite"/>
    </source>
</evidence>
<feature type="region of interest" description="Disordered" evidence="1">
    <location>
        <begin position="1"/>
        <end position="60"/>
    </location>
</feature>
<keyword evidence="3" id="KW-1185">Reference proteome</keyword>
<dbReference type="OrthoDB" id="3535086at2759"/>
<organism evidence="2 3">
    <name type="scientific">Polyplosphaeria fusca</name>
    <dbReference type="NCBI Taxonomy" id="682080"/>
    <lineage>
        <taxon>Eukaryota</taxon>
        <taxon>Fungi</taxon>
        <taxon>Dikarya</taxon>
        <taxon>Ascomycota</taxon>
        <taxon>Pezizomycotina</taxon>
        <taxon>Dothideomycetes</taxon>
        <taxon>Pleosporomycetidae</taxon>
        <taxon>Pleosporales</taxon>
        <taxon>Tetraplosphaeriaceae</taxon>
        <taxon>Polyplosphaeria</taxon>
    </lineage>
</organism>
<dbReference type="EMBL" id="ML996106">
    <property type="protein sequence ID" value="KAF2739017.1"/>
    <property type="molecule type" value="Genomic_DNA"/>
</dbReference>
<accession>A0A9P4V3Z4</accession>
<proteinExistence type="predicted"/>
<dbReference type="Proteomes" id="UP000799444">
    <property type="component" value="Unassembled WGS sequence"/>
</dbReference>